<accession>A0A089Q1C3</accession>
<dbReference type="AlphaFoldDB" id="A0A089Q1C3"/>
<dbReference type="Proteomes" id="UP000029481">
    <property type="component" value="Chromosome"/>
</dbReference>
<keyword evidence="2" id="KW-1185">Reference proteome</keyword>
<dbReference type="Pfam" id="PF18807">
    <property type="entry name" value="TTc_toxin_rep"/>
    <property type="match status" value="1"/>
</dbReference>
<reference evidence="1 2" key="1">
    <citation type="submission" date="2014-09" db="EMBL/GenBank/DDBJ databases">
        <title>Cedecea neteri SSMD04 Genome Sequencing.</title>
        <authorList>
            <person name="Tan J.-Y."/>
        </authorList>
    </citation>
    <scope>NUCLEOTIDE SEQUENCE [LARGE SCALE GENOMIC DNA]</scope>
    <source>
        <strain evidence="1 2">SSMD04</strain>
    </source>
</reference>
<dbReference type="RefSeq" id="WP_038479182.1">
    <property type="nucleotide sequence ID" value="NZ_CP009451.1"/>
</dbReference>
<dbReference type="OrthoDB" id="8596416at2"/>
<dbReference type="PANTHER" id="PTHR32305:SF15">
    <property type="entry name" value="PROTEIN RHSA-RELATED"/>
    <property type="match status" value="1"/>
</dbReference>
<proteinExistence type="predicted"/>
<dbReference type="InterPro" id="IPR041508">
    <property type="entry name" value="TcC-like_repeat"/>
</dbReference>
<dbReference type="InterPro" id="IPR022385">
    <property type="entry name" value="Rhs_assc_core"/>
</dbReference>
<organism evidence="1 2">
    <name type="scientific">Cedecea neteri</name>
    <dbReference type="NCBI Taxonomy" id="158822"/>
    <lineage>
        <taxon>Bacteria</taxon>
        <taxon>Pseudomonadati</taxon>
        <taxon>Pseudomonadota</taxon>
        <taxon>Gammaproteobacteria</taxon>
        <taxon>Enterobacterales</taxon>
        <taxon>Enterobacteriaceae</taxon>
        <taxon>Cedecea</taxon>
    </lineage>
</organism>
<dbReference type="InterPro" id="IPR050708">
    <property type="entry name" value="T6SS_VgrG/RHS"/>
</dbReference>
<evidence type="ECO:0000313" key="1">
    <source>
        <dbReference type="EMBL" id="AIR06093.1"/>
    </source>
</evidence>
<dbReference type="EMBL" id="CP009451">
    <property type="protein sequence ID" value="AIR06093.1"/>
    <property type="molecule type" value="Genomic_DNA"/>
</dbReference>
<evidence type="ECO:0000313" key="2">
    <source>
        <dbReference type="Proteomes" id="UP000029481"/>
    </source>
</evidence>
<gene>
    <name evidence="1" type="ORF">JT31_16155</name>
</gene>
<protein>
    <submittedName>
        <fullName evidence="1">Toxin</fullName>
    </submittedName>
</protein>
<dbReference type="KEGG" id="cnt:JT31_16155"/>
<dbReference type="NCBIfam" id="TIGR03696">
    <property type="entry name" value="Rhs_assc_core"/>
    <property type="match status" value="1"/>
</dbReference>
<name>A0A089Q1C3_9ENTR</name>
<dbReference type="Gene3D" id="2.180.10.10">
    <property type="entry name" value="RHS repeat-associated core"/>
    <property type="match status" value="1"/>
</dbReference>
<sequence length="989" mass="107800">MHTSLFSHTPSVTVLDNRGLSVRSIEYHRHPDTLTTTNERITRQQYNPGGFLSRSADPRLQATGLANFTYITDLAGNVLCAQGVDNGTTVSLNDVAGRPFIAVSNVGVTGDKSEAVTHTWQYEAASLAGRPLSVTVQVTGKTARIAERFVYAGNSAAEKKLNLAGLCISHYDTAGQEQTDAIALTGVPQSVTRRLLKDADNPDNVADWQGADASAWNELLGTETLTTQSTADATGAVLTTTDAKGNVQRVAYDIAGLLAGSWLTLKGGQEQVIVKSLTCSAAGQKLREEHGNGVVTTYSYEPETQRLTGIKTERPAGHASGAKVLQDLRYDYDPVGNVLSIRNDAEETRFWRNQKVVPENTYVYDSLYQLVSTTGREMANAGQQSSKFPTAAIPLPTDSAAFTSYTRTYAYDNGGNLTRIRHNAAATNNRYTTDITISDRSNRGVLSTLAKSPSDVDGLFTPGGQQKQLQPGQTLNWTARNELLKVSPVQRDGKASDSESYRYDCGSQRVLKVSTQQTGNSTQTQRALYLPGLELRTTQTGSTETESLQVITVGEAGRAQVRVLHWAAGKPAGLNNDPLRYSYDNLTGGSQLELDGSGNLISMEEYYPYGGTAILAARSQTEANYKTIRYSGKERDATGLYYYGYRYYQPWVGRWLSADPAGTVDGLNLYLLVGNNPTSFHDSNGLLREGQSARKLVGEAFVHPLHMQVFERISIEKNIAMSVREAGTFTITALGEGAAAKGHNILEKTIKPGSLKSSYGEKAGAALEQAKASGFVGRVGKWDKSGVQGIYAHNKAGGEDLAYPISLTSTMDNELVNSWIKHKVITPYTGDYDMHDIIKFSGGRGHIPAAESAEERGVKDLINRGVAQVDPSRPFELTAMNVIRHGPQVSFVPYMWEYENDKVVKDNGYLGIVARPGPFPVAMVHKGAWSIFDTSEELFNFYASTNTALPTHWQQSFIERGNGMVSTPQHAPLIDKRRTVQQRWQKVAS</sequence>
<dbReference type="PANTHER" id="PTHR32305">
    <property type="match status" value="1"/>
</dbReference>